<protein>
    <recommendedName>
        <fullName evidence="1">TIR domain-containing protein</fullName>
    </recommendedName>
</protein>
<feature type="domain" description="TIR" evidence="1">
    <location>
        <begin position="29"/>
        <end position="152"/>
    </location>
</feature>
<gene>
    <name evidence="2" type="ORF">V6N11_003142</name>
</gene>
<dbReference type="Pfam" id="PF13676">
    <property type="entry name" value="TIR_2"/>
    <property type="match status" value="1"/>
</dbReference>
<dbReference type="PANTHER" id="PTHR31008">
    <property type="entry name" value="COP1-INTERACTING PROTEIN-RELATED"/>
    <property type="match status" value="1"/>
</dbReference>
<evidence type="ECO:0000259" key="1">
    <source>
        <dbReference type="PROSITE" id="PS50104"/>
    </source>
</evidence>
<comment type="caution">
    <text evidence="2">The sequence shown here is derived from an EMBL/GenBank/DDBJ whole genome shotgun (WGS) entry which is preliminary data.</text>
</comment>
<dbReference type="EMBL" id="JBBPBN010000015">
    <property type="protein sequence ID" value="KAK9022904.1"/>
    <property type="molecule type" value="Genomic_DNA"/>
</dbReference>
<dbReference type="PROSITE" id="PS50104">
    <property type="entry name" value="TIR"/>
    <property type="match status" value="1"/>
</dbReference>
<evidence type="ECO:0000313" key="3">
    <source>
        <dbReference type="Proteomes" id="UP001396334"/>
    </source>
</evidence>
<organism evidence="2 3">
    <name type="scientific">Hibiscus sabdariffa</name>
    <name type="common">roselle</name>
    <dbReference type="NCBI Taxonomy" id="183260"/>
    <lineage>
        <taxon>Eukaryota</taxon>
        <taxon>Viridiplantae</taxon>
        <taxon>Streptophyta</taxon>
        <taxon>Embryophyta</taxon>
        <taxon>Tracheophyta</taxon>
        <taxon>Spermatophyta</taxon>
        <taxon>Magnoliopsida</taxon>
        <taxon>eudicotyledons</taxon>
        <taxon>Gunneridae</taxon>
        <taxon>Pentapetalae</taxon>
        <taxon>rosids</taxon>
        <taxon>malvids</taxon>
        <taxon>Malvales</taxon>
        <taxon>Malvaceae</taxon>
        <taxon>Malvoideae</taxon>
        <taxon>Hibiscus</taxon>
    </lineage>
</organism>
<dbReference type="Proteomes" id="UP001396334">
    <property type="component" value="Unassembled WGS sequence"/>
</dbReference>
<dbReference type="Gene3D" id="3.40.50.10140">
    <property type="entry name" value="Toll/interleukin-1 receptor homology (TIR) domain"/>
    <property type="match status" value="1"/>
</dbReference>
<keyword evidence="3" id="KW-1185">Reference proteome</keyword>
<name>A0ABR2SCK8_9ROSI</name>
<dbReference type="InterPro" id="IPR035897">
    <property type="entry name" value="Toll_tir_struct_dom_sf"/>
</dbReference>
<reference evidence="2 3" key="1">
    <citation type="journal article" date="2024" name="G3 (Bethesda)">
        <title>Genome assembly of Hibiscus sabdariffa L. provides insights into metabolisms of medicinal natural products.</title>
        <authorList>
            <person name="Kim T."/>
        </authorList>
    </citation>
    <scope>NUCLEOTIDE SEQUENCE [LARGE SCALE GENOMIC DNA]</scope>
    <source>
        <strain evidence="2">TK-2024</strain>
        <tissue evidence="2">Old leaves</tissue>
    </source>
</reference>
<dbReference type="SUPFAM" id="SSF52200">
    <property type="entry name" value="Toll/Interleukin receptor TIR domain"/>
    <property type="match status" value="1"/>
</dbReference>
<proteinExistence type="predicted"/>
<evidence type="ECO:0000313" key="2">
    <source>
        <dbReference type="EMBL" id="KAK9022904.1"/>
    </source>
</evidence>
<dbReference type="PANTHER" id="PTHR31008:SF42">
    <property type="entry name" value="TMV RESISTANCE PROTEIN N-LIKE"/>
    <property type="match status" value="1"/>
</dbReference>
<accession>A0ABR2SCK8</accession>
<sequence>MQLRGVSSAKNLHRKILQPQTRIHATTKTPCDIFINHRGIDTKRNIAGLLDDHLHRMGLRPFLDSRNMKPGDRLFEKINPAILNCKIGVAVFSPNYCDSYFCLHELALLMENKKRVIPIFCDVKPSQLRVMDYGTSSAKQLQRFSWALEEAKYTVGLTFDTLTGDWSHFLNTATDAVIRNLADLEAENSSKKTWESGLVFLQDMENEISKMDLG</sequence>
<dbReference type="InterPro" id="IPR000157">
    <property type="entry name" value="TIR_dom"/>
</dbReference>
<dbReference type="SMART" id="SM00255">
    <property type="entry name" value="TIR"/>
    <property type="match status" value="1"/>
</dbReference>